<feature type="region of interest" description="Disordered" evidence="11">
    <location>
        <begin position="38"/>
        <end position="140"/>
    </location>
</feature>
<dbReference type="CDD" id="cd03702">
    <property type="entry name" value="IF2_mtIF2_II"/>
    <property type="match status" value="1"/>
</dbReference>
<comment type="function">
    <text evidence="8 9 10">One of the essential components for the initiation of protein synthesis. Protects formylmethionyl-tRNA from spontaneous hydrolysis and promotes its binding to the 30S ribosomal subunits. Also involved in the hydrolysis of GTP during the formation of the 70S ribosomal complex.</text>
</comment>
<evidence type="ECO:0000256" key="10">
    <source>
        <dbReference type="RuleBase" id="RU000644"/>
    </source>
</evidence>
<dbReference type="Gene3D" id="2.40.30.10">
    <property type="entry name" value="Translation factors"/>
    <property type="match status" value="2"/>
</dbReference>
<dbReference type="InterPro" id="IPR005225">
    <property type="entry name" value="Small_GTP-bd"/>
</dbReference>
<dbReference type="Gene3D" id="1.10.10.2480">
    <property type="match status" value="1"/>
</dbReference>
<dbReference type="InterPro" id="IPR000178">
    <property type="entry name" value="TF_IF2_bacterial-like"/>
</dbReference>
<dbReference type="HAMAP" id="MF_00100_B">
    <property type="entry name" value="IF_2_B"/>
    <property type="match status" value="1"/>
</dbReference>
<proteinExistence type="inferred from homology"/>
<evidence type="ECO:0000256" key="11">
    <source>
        <dbReference type="SAM" id="MobiDB-lite"/>
    </source>
</evidence>
<dbReference type="NCBIfam" id="TIGR00231">
    <property type="entry name" value="small_GTP"/>
    <property type="match status" value="1"/>
</dbReference>
<dbReference type="SUPFAM" id="SSF50447">
    <property type="entry name" value="Translation proteins"/>
    <property type="match status" value="2"/>
</dbReference>
<keyword evidence="5 9" id="KW-0547">Nucleotide-binding</keyword>
<keyword evidence="14" id="KW-1185">Reference proteome</keyword>
<evidence type="ECO:0000256" key="2">
    <source>
        <dbReference type="ARBA" id="ARBA00020675"/>
    </source>
</evidence>
<dbReference type="GO" id="GO:0005525">
    <property type="term" value="F:GTP binding"/>
    <property type="evidence" value="ECO:0007669"/>
    <property type="project" value="UniProtKB-KW"/>
</dbReference>
<dbReference type="Proteomes" id="UP001171751">
    <property type="component" value="Unassembled WGS sequence"/>
</dbReference>
<feature type="compositionally biased region" description="Basic residues" evidence="11">
    <location>
        <begin position="109"/>
        <end position="123"/>
    </location>
</feature>
<gene>
    <name evidence="9 13" type="primary">infB</name>
    <name evidence="13" type="ORF">Q4F26_00295</name>
</gene>
<dbReference type="InterPro" id="IPR044145">
    <property type="entry name" value="IF2_II"/>
</dbReference>
<dbReference type="InterPro" id="IPR027417">
    <property type="entry name" value="P-loop_NTPase"/>
</dbReference>
<feature type="domain" description="Tr-type G" evidence="12">
    <location>
        <begin position="237"/>
        <end position="406"/>
    </location>
</feature>
<keyword evidence="6 9" id="KW-0648">Protein biosynthesis</keyword>
<evidence type="ECO:0000256" key="3">
    <source>
        <dbReference type="ARBA" id="ARBA00022490"/>
    </source>
</evidence>
<dbReference type="GO" id="GO:0005829">
    <property type="term" value="C:cytosol"/>
    <property type="evidence" value="ECO:0007669"/>
    <property type="project" value="TreeGrafter"/>
</dbReference>
<name>A0AA43UA15_9LACT</name>
<accession>A0AA43UA15</accession>
<keyword evidence="3 9" id="KW-0963">Cytoplasm</keyword>
<dbReference type="NCBIfam" id="TIGR00487">
    <property type="entry name" value="IF-2"/>
    <property type="match status" value="1"/>
</dbReference>
<dbReference type="InterPro" id="IPR053905">
    <property type="entry name" value="EF-G-like_DII"/>
</dbReference>
<dbReference type="GO" id="GO:0003743">
    <property type="term" value="F:translation initiation factor activity"/>
    <property type="evidence" value="ECO:0007669"/>
    <property type="project" value="UniProtKB-UniRule"/>
</dbReference>
<dbReference type="FunFam" id="3.40.50.10050:FF:000001">
    <property type="entry name" value="Translation initiation factor IF-2"/>
    <property type="match status" value="1"/>
</dbReference>
<keyword evidence="4 9" id="KW-0396">Initiation factor</keyword>
<dbReference type="InterPro" id="IPR000795">
    <property type="entry name" value="T_Tr_GTP-bd_dom"/>
</dbReference>
<feature type="region of interest" description="G-domain" evidence="9">
    <location>
        <begin position="240"/>
        <end position="388"/>
    </location>
</feature>
<feature type="binding site" evidence="9">
    <location>
        <begin position="246"/>
        <end position="253"/>
    </location>
    <ligand>
        <name>GTP</name>
        <dbReference type="ChEBI" id="CHEBI:37565"/>
    </ligand>
</feature>
<dbReference type="Pfam" id="PF22042">
    <property type="entry name" value="EF-G_D2"/>
    <property type="match status" value="1"/>
</dbReference>
<protein>
    <recommendedName>
        <fullName evidence="2 9">Translation initiation factor IF-2</fullName>
    </recommendedName>
</protein>
<dbReference type="Pfam" id="PF00009">
    <property type="entry name" value="GTP_EFTU"/>
    <property type="match status" value="1"/>
</dbReference>
<dbReference type="InterPro" id="IPR006847">
    <property type="entry name" value="IF2_N"/>
</dbReference>
<evidence type="ECO:0000256" key="9">
    <source>
        <dbReference type="HAMAP-Rule" id="MF_00100"/>
    </source>
</evidence>
<dbReference type="PANTHER" id="PTHR43381">
    <property type="entry name" value="TRANSLATION INITIATION FACTOR IF-2-RELATED"/>
    <property type="match status" value="1"/>
</dbReference>
<dbReference type="SUPFAM" id="SSF52540">
    <property type="entry name" value="P-loop containing nucleoside triphosphate hydrolases"/>
    <property type="match status" value="1"/>
</dbReference>
<dbReference type="AlphaFoldDB" id="A0AA43UA15"/>
<feature type="binding site" evidence="9">
    <location>
        <begin position="292"/>
        <end position="296"/>
    </location>
    <ligand>
        <name>GTP</name>
        <dbReference type="ChEBI" id="CHEBI:37565"/>
    </ligand>
</feature>
<dbReference type="InterPro" id="IPR023115">
    <property type="entry name" value="TIF_IF2_dom3"/>
</dbReference>
<dbReference type="CDD" id="cd01887">
    <property type="entry name" value="IF2_eIF5B"/>
    <property type="match status" value="1"/>
</dbReference>
<sequence length="735" mass="80735">MAKKRVYEVARELDMKSKELLEYTQILGMEFSSHMASMTEEEINHVQKELAGNDTKESDSDQVQEEFSPDKKEQDETRAPSSEKEEPAEPAAVNEKQQAEPAKAAPVQNKKKKKKSKKKKRKFDQRNIKDQTQVAQGKKKEVNDDMLEYRDGMTIAEIAESIDRDPADLVKQLFMLGVMANQNQSLDTDTIEILADELGIEAVQAEAEIDLDSTDPADPVGFQSFLEENKENAELAERPPVVTIMGHVDHGKTTLLDTLRDARVTAGEAGGITQHIGAYQLESQGKKITFLDTPGHAAFTTMRARGADVTDIAIIVVAADDGVKPQTEEAINHAKAAGVPIIVAINKIDKPTANSDRVKQELMNYELIPEEWGGDTITVEISALMGQNLDELLEMVLLVAEVQELTAPPEGRPLGSVIEARLDKSRGPVATILVQEGTLRVGDPIVVGYTHGRIRTMTDDLGNDITEAGPSKPVEITGLNDTPEAGDNFVVFDDEKTARAIGRKRAEKQQVESRRKTSSMSLETLFENIRDEELKEVALVVKADVRGSVEALASSLQKIEVEGVKVNIIHTGVGAINETDVTLSAASNAIIIGFSVRPNAQASALAEQEGVSIQTYNVIYDAIDDVESAMKGLLDPEYKEQVIGLVQVREVYKVTKVGTIAGCYVTQGRITRSSGVRLIRNGVVIYEGELASLKRFNDDVREVTNGYECGLMIENYNDIKVDDEIEAYEMVEIVQ</sequence>
<evidence type="ECO:0000256" key="8">
    <source>
        <dbReference type="ARBA" id="ARBA00025162"/>
    </source>
</evidence>
<dbReference type="FunFam" id="3.40.50.300:FF:000019">
    <property type="entry name" value="Translation initiation factor IF-2"/>
    <property type="match status" value="1"/>
</dbReference>
<dbReference type="SUPFAM" id="SSF52156">
    <property type="entry name" value="Initiation factor IF2/eIF5b, domain 3"/>
    <property type="match status" value="1"/>
</dbReference>
<dbReference type="Gene3D" id="3.40.50.300">
    <property type="entry name" value="P-loop containing nucleotide triphosphate hydrolases"/>
    <property type="match status" value="1"/>
</dbReference>
<dbReference type="PANTHER" id="PTHR43381:SF5">
    <property type="entry name" value="TR-TYPE G DOMAIN-CONTAINING PROTEIN"/>
    <property type="match status" value="1"/>
</dbReference>
<dbReference type="InterPro" id="IPR036925">
    <property type="entry name" value="TIF_IF2_dom3_sf"/>
</dbReference>
<evidence type="ECO:0000313" key="13">
    <source>
        <dbReference type="EMBL" id="MDO5456758.1"/>
    </source>
</evidence>
<dbReference type="Pfam" id="PF11987">
    <property type="entry name" value="IF-2"/>
    <property type="match status" value="1"/>
</dbReference>
<evidence type="ECO:0000259" key="12">
    <source>
        <dbReference type="PROSITE" id="PS51722"/>
    </source>
</evidence>
<evidence type="ECO:0000256" key="1">
    <source>
        <dbReference type="ARBA" id="ARBA00007733"/>
    </source>
</evidence>
<dbReference type="InterPro" id="IPR015760">
    <property type="entry name" value="TIF_IF2"/>
</dbReference>
<organism evidence="13 14">
    <name type="scientific">Atopococcus tabaci</name>
    <dbReference type="NCBI Taxonomy" id="269774"/>
    <lineage>
        <taxon>Bacteria</taxon>
        <taxon>Bacillati</taxon>
        <taxon>Bacillota</taxon>
        <taxon>Bacilli</taxon>
        <taxon>Lactobacillales</taxon>
        <taxon>Carnobacteriaceae</taxon>
        <taxon>Atopococcus</taxon>
    </lineage>
</organism>
<dbReference type="PROSITE" id="PS51722">
    <property type="entry name" value="G_TR_2"/>
    <property type="match status" value="1"/>
</dbReference>
<comment type="similarity">
    <text evidence="1 9 10">Belongs to the TRAFAC class translation factor GTPase superfamily. Classic translation factor GTPase family. IF-2 subfamily.</text>
</comment>
<reference evidence="13" key="1">
    <citation type="submission" date="2023-07" db="EMBL/GenBank/DDBJ databases">
        <title>Between Cages and Wild: Unraveling the Impact of Captivity on Animal Microbiomes and Antimicrobial Resistance.</title>
        <authorList>
            <person name="Schmartz G.P."/>
            <person name="Rehner J."/>
            <person name="Schuff M.J."/>
            <person name="Becker S.L."/>
            <person name="Kravczyk M."/>
            <person name="Gurevich A."/>
            <person name="Francke R."/>
            <person name="Mueller R."/>
            <person name="Keller V."/>
            <person name="Keller A."/>
        </authorList>
    </citation>
    <scope>NUCLEOTIDE SEQUENCE</scope>
    <source>
        <strain evidence="13">S39M_St_73</strain>
    </source>
</reference>
<dbReference type="Pfam" id="PF04760">
    <property type="entry name" value="IF2_N"/>
    <property type="match status" value="2"/>
</dbReference>
<feature type="compositionally biased region" description="Basic and acidic residues" evidence="11">
    <location>
        <begin position="68"/>
        <end position="87"/>
    </location>
</feature>
<evidence type="ECO:0000256" key="6">
    <source>
        <dbReference type="ARBA" id="ARBA00022917"/>
    </source>
</evidence>
<comment type="caution">
    <text evidence="13">The sequence shown here is derived from an EMBL/GenBank/DDBJ whole genome shotgun (WGS) entry which is preliminary data.</text>
</comment>
<comment type="subcellular location">
    <subcellularLocation>
        <location evidence="9">Cytoplasm</location>
    </subcellularLocation>
</comment>
<keyword evidence="7 9" id="KW-0342">GTP-binding</keyword>
<feature type="binding site" evidence="9">
    <location>
        <begin position="346"/>
        <end position="349"/>
    </location>
    <ligand>
        <name>GTP</name>
        <dbReference type="ChEBI" id="CHEBI:37565"/>
    </ligand>
</feature>
<evidence type="ECO:0000256" key="7">
    <source>
        <dbReference type="ARBA" id="ARBA00023134"/>
    </source>
</evidence>
<dbReference type="Gene3D" id="3.40.50.10050">
    <property type="entry name" value="Translation initiation factor IF- 2, domain 3"/>
    <property type="match status" value="1"/>
</dbReference>
<dbReference type="CDD" id="cd03692">
    <property type="entry name" value="mtIF2_IVc"/>
    <property type="match status" value="1"/>
</dbReference>
<dbReference type="EMBL" id="JAUNQW010000001">
    <property type="protein sequence ID" value="MDO5456758.1"/>
    <property type="molecule type" value="Genomic_DNA"/>
</dbReference>
<dbReference type="FunFam" id="2.40.30.10:FF:000008">
    <property type="entry name" value="Translation initiation factor IF-2"/>
    <property type="match status" value="1"/>
</dbReference>
<evidence type="ECO:0000256" key="4">
    <source>
        <dbReference type="ARBA" id="ARBA00022540"/>
    </source>
</evidence>
<dbReference type="GO" id="GO:0003924">
    <property type="term" value="F:GTPase activity"/>
    <property type="evidence" value="ECO:0007669"/>
    <property type="project" value="UniProtKB-UniRule"/>
</dbReference>
<dbReference type="FunFam" id="2.40.30.10:FF:000007">
    <property type="entry name" value="Translation initiation factor IF-2"/>
    <property type="match status" value="1"/>
</dbReference>
<dbReference type="InterPro" id="IPR009000">
    <property type="entry name" value="Transl_B-barrel_sf"/>
</dbReference>
<evidence type="ECO:0000313" key="14">
    <source>
        <dbReference type="Proteomes" id="UP001171751"/>
    </source>
</evidence>
<evidence type="ECO:0000256" key="5">
    <source>
        <dbReference type="ARBA" id="ARBA00022741"/>
    </source>
</evidence>